<dbReference type="PANTHER" id="PTHR47359">
    <property type="entry name" value="PEPTIDOGLYCAN DL-ENDOPEPTIDASE CWLO"/>
    <property type="match status" value="1"/>
</dbReference>
<evidence type="ECO:0000256" key="4">
    <source>
        <dbReference type="ARBA" id="ARBA00022807"/>
    </source>
</evidence>
<dbReference type="InterPro" id="IPR000064">
    <property type="entry name" value="NLP_P60_dom"/>
</dbReference>
<dbReference type="InterPro" id="IPR051794">
    <property type="entry name" value="PG_Endopeptidase_C40"/>
</dbReference>
<evidence type="ECO:0000256" key="2">
    <source>
        <dbReference type="ARBA" id="ARBA00022670"/>
    </source>
</evidence>
<feature type="compositionally biased region" description="Basic and acidic residues" evidence="5">
    <location>
        <begin position="433"/>
        <end position="453"/>
    </location>
</feature>
<dbReference type="EMBL" id="CSWP01000013">
    <property type="protein sequence ID" value="CPV71146.1"/>
    <property type="molecule type" value="Genomic_DNA"/>
</dbReference>
<protein>
    <submittedName>
        <fullName evidence="7">Cell wall-associated hydrolase, invasion-associated protein</fullName>
        <ecNumber evidence="7">3.4.-.-</ecNumber>
    </submittedName>
</protein>
<evidence type="ECO:0000256" key="1">
    <source>
        <dbReference type="ARBA" id="ARBA00007074"/>
    </source>
</evidence>
<dbReference type="PANTHER" id="PTHR47359:SF3">
    <property type="entry name" value="NLP_P60 DOMAIN-CONTAINING PROTEIN-RELATED"/>
    <property type="match status" value="1"/>
</dbReference>
<dbReference type="AlphaFoldDB" id="A0A0U0ZTX5"/>
<evidence type="ECO:0000259" key="6">
    <source>
        <dbReference type="PROSITE" id="PS51935"/>
    </source>
</evidence>
<comment type="similarity">
    <text evidence="1">Belongs to the peptidase C40 family.</text>
</comment>
<dbReference type="Pfam" id="PF00877">
    <property type="entry name" value="NLPC_P60"/>
    <property type="match status" value="1"/>
</dbReference>
<evidence type="ECO:0000256" key="3">
    <source>
        <dbReference type="ARBA" id="ARBA00022801"/>
    </source>
</evidence>
<dbReference type="PROSITE" id="PS51935">
    <property type="entry name" value="NLPC_P60"/>
    <property type="match status" value="1"/>
</dbReference>
<dbReference type="GO" id="GO:0008234">
    <property type="term" value="F:cysteine-type peptidase activity"/>
    <property type="evidence" value="ECO:0007669"/>
    <property type="project" value="UniProtKB-KW"/>
</dbReference>
<keyword evidence="2" id="KW-0645">Protease</keyword>
<feature type="region of interest" description="Disordered" evidence="5">
    <location>
        <begin position="305"/>
        <end position="325"/>
    </location>
</feature>
<feature type="domain" description="NlpC/P60" evidence="6">
    <location>
        <begin position="278"/>
        <end position="453"/>
    </location>
</feature>
<proteinExistence type="inferred from homology"/>
<name>A0A0U0ZTX5_9MYCO</name>
<feature type="region of interest" description="Disordered" evidence="5">
    <location>
        <begin position="430"/>
        <end position="453"/>
    </location>
</feature>
<accession>A0A0U0ZTX5</accession>
<dbReference type="Gene3D" id="3.90.1720.10">
    <property type="entry name" value="endopeptidase domain like (from Nostoc punctiforme)"/>
    <property type="match status" value="1"/>
</dbReference>
<organism evidence="7 8">
    <name type="scientific">Mycobacteroides abscessus</name>
    <dbReference type="NCBI Taxonomy" id="36809"/>
    <lineage>
        <taxon>Bacteria</taxon>
        <taxon>Bacillati</taxon>
        <taxon>Actinomycetota</taxon>
        <taxon>Actinomycetes</taxon>
        <taxon>Mycobacteriales</taxon>
        <taxon>Mycobacteriaceae</taxon>
        <taxon>Mycobacteroides</taxon>
    </lineage>
</organism>
<dbReference type="GO" id="GO:0006508">
    <property type="term" value="P:proteolysis"/>
    <property type="evidence" value="ECO:0007669"/>
    <property type="project" value="UniProtKB-KW"/>
</dbReference>
<evidence type="ECO:0000313" key="7">
    <source>
        <dbReference type="EMBL" id="CPV71146.1"/>
    </source>
</evidence>
<reference evidence="7 8" key="1">
    <citation type="submission" date="2015-03" db="EMBL/GenBank/DDBJ databases">
        <authorList>
            <person name="Murphy D."/>
        </authorList>
    </citation>
    <scope>NUCLEOTIDE SEQUENCE [LARGE SCALE GENOMIC DNA]</scope>
    <source>
        <strain evidence="7 8">PAP088</strain>
    </source>
</reference>
<evidence type="ECO:0000313" key="8">
    <source>
        <dbReference type="Proteomes" id="UP000045782"/>
    </source>
</evidence>
<dbReference type="EC" id="3.4.-.-" evidence="7"/>
<keyword evidence="3 7" id="KW-0378">Hydrolase</keyword>
<dbReference type="RefSeq" id="WP_016893643.1">
    <property type="nucleotide sequence ID" value="NZ_CSWP01000013.1"/>
</dbReference>
<dbReference type="InterPro" id="IPR038765">
    <property type="entry name" value="Papain-like_cys_pep_sf"/>
</dbReference>
<evidence type="ECO:0000256" key="5">
    <source>
        <dbReference type="SAM" id="MobiDB-lite"/>
    </source>
</evidence>
<feature type="region of interest" description="Disordered" evidence="5">
    <location>
        <begin position="170"/>
        <end position="271"/>
    </location>
</feature>
<dbReference type="SUPFAM" id="SSF54001">
    <property type="entry name" value="Cysteine proteinases"/>
    <property type="match status" value="1"/>
</dbReference>
<keyword evidence="4" id="KW-0788">Thiol protease</keyword>
<dbReference type="Proteomes" id="UP000045782">
    <property type="component" value="Unassembled WGS sequence"/>
</dbReference>
<gene>
    <name evidence="7" type="primary">ripB_4</name>
    <name evidence="7" type="ORF">ERS075579_04950</name>
</gene>
<sequence length="453" mass="47764">MVTPADIEKWNPDKLLAVIGTAESAHKSLEKLGENYDGTKRSLSDWGGLTAEAWKAQHGKLRTDITEQGRQATAVADAMKPLYDEVLAVKREYQDIKGTVERNASFDSSGATVHWKLNPNGTINTGGASLDYQSAMVKQDLEQRMQNVLARATTVDADIANALRVITSGSVPTIGGQVPADKPKDEPKPAPQDPSMLASGPVGGPDGNPPYPNGATPTMIPGKTIPMADNPPGWDQNMAPGPQRDQAWKDYLSGKNPDGSQRAPGTPPLALPKPEAVSDKGLRVIGAAGRQQGVSYAWGGNKSVGGPTQGTLAGDPPDGGAHRYHDDQRTGFDCGGLVRYSTQQGAGYDVFQRADGLDSGAGTDRIDKSQHLTPVSGGARIPSGKISSIAQPGDILVFETPGSGHEAFSGNNTQHTGIYAGNGYMINAPESGKPVRLDNADEDSRMTDVLRLK</sequence>